<protein>
    <submittedName>
        <fullName evidence="1">Uncharacterized protein</fullName>
    </submittedName>
</protein>
<keyword evidence="2" id="KW-1185">Reference proteome</keyword>
<proteinExistence type="predicted"/>
<dbReference type="EMBL" id="CM023474">
    <property type="protein sequence ID" value="KAH7949011.1"/>
    <property type="molecule type" value="Genomic_DNA"/>
</dbReference>
<accession>A0ACB8CPD3</accession>
<comment type="caution">
    <text evidence="1">The sequence shown here is derived from an EMBL/GenBank/DDBJ whole genome shotgun (WGS) entry which is preliminary data.</text>
</comment>
<sequence>MMEKLNKTTHRLKMKLFRLKKALQTLQDGYDEARGRLRAYGESKEIQQFLTVLTAAEQGEKAALFIQNQVVNFHAKNSAYSEAILRDCVLWKACSNKGNSHVGSRALFKVPCRTTLQKYVGKSTGEVGITPFIKERLRLEREGLVVEQERMCFLIIDEMSIRQKLIYDRQVDKIFGLVDMRPGSEQDAMAAPRVANRLL</sequence>
<evidence type="ECO:0000313" key="1">
    <source>
        <dbReference type="EMBL" id="KAH7949011.1"/>
    </source>
</evidence>
<gene>
    <name evidence="1" type="ORF">HPB49_004169</name>
</gene>
<dbReference type="Proteomes" id="UP000821865">
    <property type="component" value="Chromosome 5"/>
</dbReference>
<evidence type="ECO:0000313" key="2">
    <source>
        <dbReference type="Proteomes" id="UP000821865"/>
    </source>
</evidence>
<reference evidence="1" key="1">
    <citation type="submission" date="2020-05" db="EMBL/GenBank/DDBJ databases">
        <title>Large-scale comparative analyses of tick genomes elucidate their genetic diversity and vector capacities.</title>
        <authorList>
            <person name="Jia N."/>
            <person name="Wang J."/>
            <person name="Shi W."/>
            <person name="Du L."/>
            <person name="Sun Y."/>
            <person name="Zhan W."/>
            <person name="Jiang J."/>
            <person name="Wang Q."/>
            <person name="Zhang B."/>
            <person name="Ji P."/>
            <person name="Sakyi L.B."/>
            <person name="Cui X."/>
            <person name="Yuan T."/>
            <person name="Jiang B."/>
            <person name="Yang W."/>
            <person name="Lam T.T.-Y."/>
            <person name="Chang Q."/>
            <person name="Ding S."/>
            <person name="Wang X."/>
            <person name="Zhu J."/>
            <person name="Ruan X."/>
            <person name="Zhao L."/>
            <person name="Wei J."/>
            <person name="Que T."/>
            <person name="Du C."/>
            <person name="Cheng J."/>
            <person name="Dai P."/>
            <person name="Han X."/>
            <person name="Huang E."/>
            <person name="Gao Y."/>
            <person name="Liu J."/>
            <person name="Shao H."/>
            <person name="Ye R."/>
            <person name="Li L."/>
            <person name="Wei W."/>
            <person name="Wang X."/>
            <person name="Wang C."/>
            <person name="Yang T."/>
            <person name="Huo Q."/>
            <person name="Li W."/>
            <person name="Guo W."/>
            <person name="Chen H."/>
            <person name="Zhou L."/>
            <person name="Ni X."/>
            <person name="Tian J."/>
            <person name="Zhou Y."/>
            <person name="Sheng Y."/>
            <person name="Liu T."/>
            <person name="Pan Y."/>
            <person name="Xia L."/>
            <person name="Li J."/>
            <person name="Zhao F."/>
            <person name="Cao W."/>
        </authorList>
    </citation>
    <scope>NUCLEOTIDE SEQUENCE</scope>
    <source>
        <strain evidence="1">Dsil-2018</strain>
    </source>
</reference>
<organism evidence="1 2">
    <name type="scientific">Dermacentor silvarum</name>
    <name type="common">Tick</name>
    <dbReference type="NCBI Taxonomy" id="543639"/>
    <lineage>
        <taxon>Eukaryota</taxon>
        <taxon>Metazoa</taxon>
        <taxon>Ecdysozoa</taxon>
        <taxon>Arthropoda</taxon>
        <taxon>Chelicerata</taxon>
        <taxon>Arachnida</taxon>
        <taxon>Acari</taxon>
        <taxon>Parasitiformes</taxon>
        <taxon>Ixodida</taxon>
        <taxon>Ixodoidea</taxon>
        <taxon>Ixodidae</taxon>
        <taxon>Rhipicephalinae</taxon>
        <taxon>Dermacentor</taxon>
    </lineage>
</organism>
<name>A0ACB8CPD3_DERSI</name>